<dbReference type="Proteomes" id="UP000614714">
    <property type="component" value="Unassembled WGS sequence"/>
</dbReference>
<gene>
    <name evidence="9" type="ORF">JFN91_02790</name>
</gene>
<evidence type="ECO:0000313" key="10">
    <source>
        <dbReference type="Proteomes" id="UP000614714"/>
    </source>
</evidence>
<evidence type="ECO:0000256" key="1">
    <source>
        <dbReference type="ARBA" id="ARBA00004651"/>
    </source>
</evidence>
<evidence type="ECO:0000256" key="2">
    <source>
        <dbReference type="ARBA" id="ARBA00022475"/>
    </source>
</evidence>
<dbReference type="RefSeq" id="WP_199387677.1">
    <property type="nucleotide sequence ID" value="NZ_JAEMHL010000001.1"/>
</dbReference>
<comment type="subcellular location">
    <subcellularLocation>
        <location evidence="1">Cell membrane</location>
        <topology evidence="1">Multi-pass membrane protein</topology>
    </subcellularLocation>
</comment>
<accession>A0ABS0YB37</accession>
<evidence type="ECO:0000313" key="9">
    <source>
        <dbReference type="EMBL" id="MBJ6749132.1"/>
    </source>
</evidence>
<sequence>MAAAWGAGWSGDFCQKTEERLMSLVEPEISSARPQRNGAVKRPVSPLITTSLLFAAFMLSLHAVLWLAVPVWKETDPLRAYTTKTVSFLLDKLNIANAVSGNTITLHNDIWSVTQECTAINVLILFVSFVLAYTSSIRAKLLAMLAGIPFIVISNLARLVTLGLLTEYFPRKAHFFHDFVWQTVFVFLVIAMWLIWIELVVKREDNHAVSR</sequence>
<keyword evidence="6 8" id="KW-1133">Transmembrane helix</keyword>
<dbReference type="InterPro" id="IPR026392">
    <property type="entry name" value="Exo/Archaeosortase_dom"/>
</dbReference>
<dbReference type="NCBIfam" id="TIGR04178">
    <property type="entry name" value="exo_archaeo"/>
    <property type="match status" value="1"/>
</dbReference>
<keyword evidence="3" id="KW-0645">Protease</keyword>
<keyword evidence="2" id="KW-1003">Cell membrane</keyword>
<dbReference type="Pfam" id="PF09721">
    <property type="entry name" value="Exosortase_EpsH"/>
    <property type="match status" value="1"/>
</dbReference>
<evidence type="ECO:0000256" key="8">
    <source>
        <dbReference type="SAM" id="Phobius"/>
    </source>
</evidence>
<keyword evidence="4 8" id="KW-0812">Transmembrane</keyword>
<protein>
    <submittedName>
        <fullName evidence="9">Archaeosortase/exosortase family protein</fullName>
    </submittedName>
</protein>
<organism evidence="9 10">
    <name type="scientific">Geomonas anaerohicana</name>
    <dbReference type="NCBI Taxonomy" id="2798583"/>
    <lineage>
        <taxon>Bacteria</taxon>
        <taxon>Pseudomonadati</taxon>
        <taxon>Thermodesulfobacteriota</taxon>
        <taxon>Desulfuromonadia</taxon>
        <taxon>Geobacterales</taxon>
        <taxon>Geobacteraceae</taxon>
        <taxon>Geomonas</taxon>
    </lineage>
</organism>
<comment type="caution">
    <text evidence="9">The sequence shown here is derived from an EMBL/GenBank/DDBJ whole genome shotgun (WGS) entry which is preliminary data.</text>
</comment>
<proteinExistence type="predicted"/>
<feature type="transmembrane region" description="Helical" evidence="8">
    <location>
        <begin position="44"/>
        <end position="69"/>
    </location>
</feature>
<name>A0ABS0YB37_9BACT</name>
<keyword evidence="10" id="KW-1185">Reference proteome</keyword>
<dbReference type="InterPro" id="IPR019127">
    <property type="entry name" value="Exosortase"/>
</dbReference>
<feature type="transmembrane region" description="Helical" evidence="8">
    <location>
        <begin position="179"/>
        <end position="201"/>
    </location>
</feature>
<feature type="transmembrane region" description="Helical" evidence="8">
    <location>
        <begin position="141"/>
        <end position="159"/>
    </location>
</feature>
<evidence type="ECO:0000256" key="5">
    <source>
        <dbReference type="ARBA" id="ARBA00022801"/>
    </source>
</evidence>
<evidence type="ECO:0000256" key="4">
    <source>
        <dbReference type="ARBA" id="ARBA00022692"/>
    </source>
</evidence>
<evidence type="ECO:0000256" key="6">
    <source>
        <dbReference type="ARBA" id="ARBA00022989"/>
    </source>
</evidence>
<feature type="transmembrane region" description="Helical" evidence="8">
    <location>
        <begin position="118"/>
        <end position="134"/>
    </location>
</feature>
<keyword evidence="7 8" id="KW-0472">Membrane</keyword>
<evidence type="ECO:0000256" key="3">
    <source>
        <dbReference type="ARBA" id="ARBA00022670"/>
    </source>
</evidence>
<keyword evidence="5" id="KW-0378">Hydrolase</keyword>
<evidence type="ECO:0000256" key="7">
    <source>
        <dbReference type="ARBA" id="ARBA00023136"/>
    </source>
</evidence>
<reference evidence="9 10" key="1">
    <citation type="submission" date="2020-12" db="EMBL/GenBank/DDBJ databases">
        <title>Geomonas sp. Red421, isolated from paddy soil.</title>
        <authorList>
            <person name="Xu Z."/>
            <person name="Zhang Z."/>
            <person name="Masuda Y."/>
            <person name="Itoh H."/>
            <person name="Senoo K."/>
        </authorList>
    </citation>
    <scope>NUCLEOTIDE SEQUENCE [LARGE SCALE GENOMIC DNA]</scope>
    <source>
        <strain evidence="9 10">Red421</strain>
    </source>
</reference>
<dbReference type="EMBL" id="JAEMHL010000001">
    <property type="protein sequence ID" value="MBJ6749132.1"/>
    <property type="molecule type" value="Genomic_DNA"/>
</dbReference>